<organism evidence="13 14">
    <name type="scientific">Biomphalaria pfeifferi</name>
    <name type="common">Bloodfluke planorb</name>
    <name type="synonym">Freshwater snail</name>
    <dbReference type="NCBI Taxonomy" id="112525"/>
    <lineage>
        <taxon>Eukaryota</taxon>
        <taxon>Metazoa</taxon>
        <taxon>Spiralia</taxon>
        <taxon>Lophotrochozoa</taxon>
        <taxon>Mollusca</taxon>
        <taxon>Gastropoda</taxon>
        <taxon>Heterobranchia</taxon>
        <taxon>Euthyneura</taxon>
        <taxon>Panpulmonata</taxon>
        <taxon>Hygrophila</taxon>
        <taxon>Lymnaeoidea</taxon>
        <taxon>Planorbidae</taxon>
        <taxon>Biomphalaria</taxon>
    </lineage>
</organism>
<comment type="function">
    <text evidence="1">Accessory subunit of the mitochondrial membrane respiratory chain NADH dehydrogenase (Complex I), that is believed not to be involved in catalysis. Complex I functions in the transfer of electrons from NADH to the respiratory chain. The immediate electron acceptor for the enzyme is believed to be ubiquinone.</text>
</comment>
<dbReference type="GO" id="GO:0005743">
    <property type="term" value="C:mitochondrial inner membrane"/>
    <property type="evidence" value="ECO:0007669"/>
    <property type="project" value="UniProtKB-SubCell"/>
</dbReference>
<dbReference type="Pfam" id="PF14813">
    <property type="entry name" value="NADH_B2"/>
    <property type="match status" value="1"/>
</dbReference>
<keyword evidence="5" id="KW-0813">Transport</keyword>
<reference evidence="13" key="1">
    <citation type="journal article" date="2023" name="PLoS Negl. Trop. Dis.">
        <title>A genome sequence for Biomphalaria pfeifferi, the major vector snail for the human-infecting parasite Schistosoma mansoni.</title>
        <authorList>
            <person name="Bu L."/>
            <person name="Lu L."/>
            <person name="Laidemitt M.R."/>
            <person name="Zhang S.M."/>
            <person name="Mutuku M."/>
            <person name="Mkoji G."/>
            <person name="Steinauer M."/>
            <person name="Loker E.S."/>
        </authorList>
    </citation>
    <scope>NUCLEOTIDE SEQUENCE</scope>
    <source>
        <strain evidence="13">KasaAsao</strain>
    </source>
</reference>
<comment type="caution">
    <text evidence="13">The sequence shown here is derived from an EMBL/GenBank/DDBJ whole genome shotgun (WGS) entry which is preliminary data.</text>
</comment>
<evidence type="ECO:0000256" key="3">
    <source>
        <dbReference type="ARBA" id="ARBA00005923"/>
    </source>
</evidence>
<name>A0AAD8BIR6_BIOPF</name>
<evidence type="ECO:0000256" key="2">
    <source>
        <dbReference type="ARBA" id="ARBA00004443"/>
    </source>
</evidence>
<evidence type="ECO:0000256" key="8">
    <source>
        <dbReference type="ARBA" id="ARBA00022946"/>
    </source>
</evidence>
<dbReference type="GO" id="GO:0032981">
    <property type="term" value="P:mitochondrial respiratory chain complex I assembly"/>
    <property type="evidence" value="ECO:0007669"/>
    <property type="project" value="TreeGrafter"/>
</dbReference>
<evidence type="ECO:0000256" key="12">
    <source>
        <dbReference type="SAM" id="Phobius"/>
    </source>
</evidence>
<comment type="subunit">
    <text evidence="4">Complex I is composed of 45 different subunits.</text>
</comment>
<gene>
    <name evidence="13" type="ORF">Bpfe_015137</name>
</gene>
<evidence type="ECO:0000313" key="13">
    <source>
        <dbReference type="EMBL" id="KAK0055377.1"/>
    </source>
</evidence>
<evidence type="ECO:0000256" key="5">
    <source>
        <dbReference type="ARBA" id="ARBA00022448"/>
    </source>
</evidence>
<keyword evidence="6" id="KW-0679">Respiratory chain</keyword>
<evidence type="ECO:0000256" key="7">
    <source>
        <dbReference type="ARBA" id="ARBA00022792"/>
    </source>
</evidence>
<keyword evidence="12" id="KW-1133">Transmembrane helix</keyword>
<evidence type="ECO:0000256" key="6">
    <source>
        <dbReference type="ARBA" id="ARBA00022660"/>
    </source>
</evidence>
<dbReference type="AlphaFoldDB" id="A0AAD8BIR6"/>
<dbReference type="GO" id="GO:0045271">
    <property type="term" value="C:respiratory chain complex I"/>
    <property type="evidence" value="ECO:0007669"/>
    <property type="project" value="InterPro"/>
</dbReference>
<protein>
    <submittedName>
        <fullName evidence="13">NADH dehydrogenase [ubiquinone] 1 beta subcomplex subunit 2 mitochondrial</fullName>
    </submittedName>
</protein>
<feature type="transmembrane region" description="Helical" evidence="12">
    <location>
        <begin position="54"/>
        <end position="74"/>
    </location>
</feature>
<dbReference type="EMBL" id="JASAOG010000070">
    <property type="protein sequence ID" value="KAK0055377.1"/>
    <property type="molecule type" value="Genomic_DNA"/>
</dbReference>
<dbReference type="PANTHER" id="PTHR15223:SF1">
    <property type="entry name" value="NADH DEHYDROGENASE [UBIQUINONE] 1 BETA SUBCOMPLEX SUBUNIT 2, MITOCHONDRIAL"/>
    <property type="match status" value="1"/>
</dbReference>
<keyword evidence="14" id="KW-1185">Reference proteome</keyword>
<comment type="similarity">
    <text evidence="3">Belongs to the complex I NDUFB2 subunit family.</text>
</comment>
<keyword evidence="9" id="KW-0249">Electron transport</keyword>
<evidence type="ECO:0000256" key="1">
    <source>
        <dbReference type="ARBA" id="ARBA00003195"/>
    </source>
</evidence>
<accession>A0AAD8BIR6</accession>
<evidence type="ECO:0000313" key="14">
    <source>
        <dbReference type="Proteomes" id="UP001233172"/>
    </source>
</evidence>
<dbReference type="PANTHER" id="PTHR15223">
    <property type="entry name" value="NADH-UBIQUINONE OXIDOREDUCTASE AGGG SUBUNIT"/>
    <property type="match status" value="1"/>
</dbReference>
<proteinExistence type="inferred from homology"/>
<comment type="subcellular location">
    <subcellularLocation>
        <location evidence="2">Mitochondrion inner membrane</location>
        <topology evidence="2">Peripheral membrane protein</topology>
        <orientation evidence="2">Matrix side</orientation>
    </subcellularLocation>
</comment>
<evidence type="ECO:0000256" key="4">
    <source>
        <dbReference type="ARBA" id="ARBA00011533"/>
    </source>
</evidence>
<dbReference type="Proteomes" id="UP001233172">
    <property type="component" value="Unassembled WGS sequence"/>
</dbReference>
<keyword evidence="12" id="KW-0812">Transmembrane</keyword>
<evidence type="ECO:0000256" key="9">
    <source>
        <dbReference type="ARBA" id="ARBA00022982"/>
    </source>
</evidence>
<dbReference type="InterPro" id="IPR026627">
    <property type="entry name" value="NDUFB2_animal"/>
</dbReference>
<keyword evidence="11 12" id="KW-0472">Membrane</keyword>
<keyword evidence="10" id="KW-0496">Mitochondrion</keyword>
<reference evidence="13" key="2">
    <citation type="submission" date="2023-04" db="EMBL/GenBank/DDBJ databases">
        <authorList>
            <person name="Bu L."/>
            <person name="Lu L."/>
            <person name="Laidemitt M.R."/>
            <person name="Zhang S.M."/>
            <person name="Mutuku M."/>
            <person name="Mkoji G."/>
            <person name="Steinauer M."/>
            <person name="Loker E.S."/>
        </authorList>
    </citation>
    <scope>NUCLEOTIDE SEQUENCE</scope>
    <source>
        <strain evidence="13">KasaAsao</strain>
        <tissue evidence="13">Whole Snail</tissue>
    </source>
</reference>
<keyword evidence="8" id="KW-0809">Transit peptide</keyword>
<keyword evidence="7" id="KW-0999">Mitochondrion inner membrane</keyword>
<evidence type="ECO:0000256" key="11">
    <source>
        <dbReference type="ARBA" id="ARBA00023136"/>
    </source>
</evidence>
<sequence length="104" mass="12211">MIYLLSRLRPIAATVCLQNNKSLSLSPVQKTSRPTRNAGAALYRRHDPSEPKGWHYFVEALSAFFWFWILYHSFYEFNHLVPDDTYPDPSKFTNEERMIPADDD</sequence>
<evidence type="ECO:0000256" key="10">
    <source>
        <dbReference type="ARBA" id="ARBA00023128"/>
    </source>
</evidence>